<keyword evidence="1" id="KW-0645">Protease</keyword>
<dbReference type="InterPro" id="IPR043504">
    <property type="entry name" value="Peptidase_S1_PA_chymotrypsin"/>
</dbReference>
<dbReference type="InterPro" id="IPR013783">
    <property type="entry name" value="Ig-like_fold"/>
</dbReference>
<dbReference type="GO" id="GO:0008233">
    <property type="term" value="F:peptidase activity"/>
    <property type="evidence" value="ECO:0007669"/>
    <property type="project" value="UniProtKB-KW"/>
</dbReference>
<name>A0AB36BXQ9_BIFBI</name>
<dbReference type="GO" id="GO:0005975">
    <property type="term" value="P:carbohydrate metabolic process"/>
    <property type="evidence" value="ECO:0007669"/>
    <property type="project" value="UniProtKB-ARBA"/>
</dbReference>
<reference evidence="1 2" key="1">
    <citation type="submission" date="2020-02" db="EMBL/GenBank/DDBJ databases">
        <title>Antibiotic susceptibility profiles of lactic acid bacteria isolated from the human vagina and genetic basis of atypical resistances.</title>
        <authorList>
            <person name="Sirichoat A."/>
            <person name="Florez A.B."/>
            <person name="Vazquez L."/>
            <person name="Buppasiri P."/>
            <person name="Panya M."/>
            <person name="Lulitanond V."/>
            <person name="Mayo B."/>
        </authorList>
    </citation>
    <scope>NUCLEOTIDE SEQUENCE [LARGE SCALE GENOMIC DNA]</scope>
    <source>
        <strain evidence="1 2">VA07-1AN</strain>
    </source>
</reference>
<evidence type="ECO:0000313" key="1">
    <source>
        <dbReference type="EMBL" id="NGG35546.1"/>
    </source>
</evidence>
<dbReference type="EMBL" id="JAAJBJ010000001">
    <property type="protein sequence ID" value="NGG35546.1"/>
    <property type="molecule type" value="Genomic_DNA"/>
</dbReference>
<evidence type="ECO:0000313" key="2">
    <source>
        <dbReference type="Proteomes" id="UP000488776"/>
    </source>
</evidence>
<dbReference type="AlphaFoldDB" id="A0AB36BXQ9"/>
<dbReference type="Gene3D" id="2.40.10.10">
    <property type="entry name" value="Trypsin-like serine proteases"/>
    <property type="match status" value="1"/>
</dbReference>
<gene>
    <name evidence="1" type="ORF">G5T23_00500</name>
</gene>
<dbReference type="Proteomes" id="UP000488776">
    <property type="component" value="Unassembled WGS sequence"/>
</dbReference>
<dbReference type="GO" id="GO:0006508">
    <property type="term" value="P:proteolysis"/>
    <property type="evidence" value="ECO:0007669"/>
    <property type="project" value="UniProtKB-KW"/>
</dbReference>
<sequence length="203" mass="20514">MPACKSGSTSGWTCGVVTADKVTESVNDNGELLDVYDFHFSAFLLSGDSGGAIVSGHYSIGVDSYGNMSSCDDAADDDAVAGGFAIVDSKYNAEAMFKHGFNLSINVGQPKFAKLAAGQISGMVDAAAGAKVTVTVDGKSYVAIVGNAGAWTVRLPKALAPGSHKVTAVASLQSKGSDFTTTGAAASRKIGSGSSRMGAVMRP</sequence>
<dbReference type="Gene3D" id="2.60.40.10">
    <property type="entry name" value="Immunoglobulins"/>
    <property type="match status" value="1"/>
</dbReference>
<proteinExistence type="predicted"/>
<comment type="caution">
    <text evidence="1">The sequence shown here is derived from an EMBL/GenBank/DDBJ whole genome shotgun (WGS) entry which is preliminary data.</text>
</comment>
<dbReference type="InterPro" id="IPR009003">
    <property type="entry name" value="Peptidase_S1_PA"/>
</dbReference>
<dbReference type="SUPFAM" id="SSF50494">
    <property type="entry name" value="Trypsin-like serine proteases"/>
    <property type="match status" value="1"/>
</dbReference>
<accession>A0AB36BXQ9</accession>
<protein>
    <submittedName>
        <fullName evidence="1">Protease</fullName>
    </submittedName>
</protein>
<keyword evidence="1" id="KW-0378">Hydrolase</keyword>
<organism evidence="1 2">
    <name type="scientific">Bifidobacterium bifidum</name>
    <dbReference type="NCBI Taxonomy" id="1681"/>
    <lineage>
        <taxon>Bacteria</taxon>
        <taxon>Bacillati</taxon>
        <taxon>Actinomycetota</taxon>
        <taxon>Actinomycetes</taxon>
        <taxon>Bifidobacteriales</taxon>
        <taxon>Bifidobacteriaceae</taxon>
        <taxon>Bifidobacterium</taxon>
    </lineage>
</organism>
<dbReference type="RefSeq" id="WP_163112914.1">
    <property type="nucleotide sequence ID" value="NZ_JAAJBJ010000001.1"/>
</dbReference>